<dbReference type="EMBL" id="KI545956">
    <property type="protein sequence ID" value="EST49125.1"/>
    <property type="molecule type" value="Genomic_DNA"/>
</dbReference>
<dbReference type="InterPro" id="IPR002049">
    <property type="entry name" value="LE_dom"/>
</dbReference>
<name>V6LX07_9EUKA</name>
<dbReference type="InterPro" id="IPR000742">
    <property type="entry name" value="EGF"/>
</dbReference>
<sequence>MICILQIILINSQEELVNINANNKLEYAINRDFNIQLVDSHLIDSFEGYLSGARHIITITMLSESFHLITINKAKIQDINIQIISDILVTDSFSLIETSIDSQISNTYLLLNTTKTSMNINVSFFKSFTNSDIKNSFFFIHAFFNTFVDSQFMLAIDTPKSTFTNLNITEILYNLQTLTNFFNLGNANHIFITQTLIQCYNISGLAFKSTGTIKNIIIYQNITEVQFTTGLSIESSGDISQIQLSMHASQNIKQFTISGLTQKLGANLKHIYFQLNVDIGGIQDNNVIQLYQSQNQNLDISDISIRINIFDQRSKLIVNTLGKSIQNQEFKNVSIQIIQEAEELDNQIFNTVEILDKVTFINFYMMFESNANIYLGYQYHYGLAEKAVYMKVQNAVIVQIYDVENINNQFQIFGLFNSSISSQITNLSIRLQCTFGNQDSKYDNIFGGLGQTIVDNMCTNIVLQIMLFSQPQLLDYHGISQQVNGTTLDSINIYGELNLDDISSIQGISSIIFKCKLQHILLNIYYNAVNTAICNILGSQILETEVLYFVELTLYQKCQKDVQYYETFSNSLIVDSAILEGVLKGKEVVDADVLKTGNLAYALVLTGHWVTNPTLSQGFVFLKNLFTSQTKNTLQTRETPIFPFSQTLNGTIFLLNQFKIYFNNGSSIFDGNSTSCNIGIGGSICTSYNCQPGFCKNGGSCTTKSGCSCLPGNYGPTCESNFCGSCKGGSCAAPKLNALPGCEGDQKTTCKNGVEADNFCVCQDGYFTENELCSGFACDSDRTCNGQTCNSGSCICQMPLSGLSCQFCIGNDIKCQKECTKGNCQYGSTCVYLNAQLVEYQCSSCINNRAPPLCVDCRTNFIKIENLCFSICNNCKTGICYFLNSCSSKDPALCAFSCKSCNVGVSGSKCNICSADYQYYNFNCYQKLNQDTYFGVCFNFEGAVKCISCVEKYILYNNQCLAACSKENCQYGDCQEDQTCLCNEFFQGPSCDSCQKGAIFFNNLCQLECADCNGQCFYTKDGDISCIVCFDNYMGQDCLECQEGFIFENKQCLQKCELCNGNDCVIQGGVELCFDMCFTGYIGDSCKECDNTNGYFFAFDGCYKKCDTCIYGECFYIDVNSVICARCYDNRAGTQCNNCLNGFILALDKCQEQITEDSCYLLNDGTLSCISCITGKVLVGNTCLEICVNPVCQGTCYLTDKSYICQDCYNGFILIDQKCYELTENPRGDCYIKNDEVICICYPGFFEKQCNSCIGIIKDDQCFIKDDSINTGTCYKNTLNEFDKFCEECKYNYQPPLCKECSPGYEIDPSTLTCAVCSTGYINSSLLPPDKLILIGPNKCIASCVSCINGDCYYQGDIIFCLSCEKGYDVDTQCRTCVNGYTLFGSYCINIDDSGCGEIGIGEKYCKECEVHLQSFNCIECSLNSQKPNCYLHSEVNKGECYIQGDSVICTDESCLIHIIQSNDCTKCQQNFLLHDGSCWIPIPPENNKMRGNCYASGENIFCESCQANWSGAECDKCSDSNIDCDCIVESFNQCCCPIQYSISGLCYINQLNQLICRQCFKDYLLVDNLCVKVSSNKIDSILWSISSILILLIIIVLIILYFKLSKHKKQIILVKSKKIIKRLSSRLTFFILAQILSVIIAIQDVYINNFGMQNAVNIVSMIPILIIFFFSDIPNKNVFFFNKTSHYFLFALISLLDLCFNYIQFDGVPEFLQNFGEETYKLAGPPVTLFLTVFFGAMKFTKQQKISIFVGIALPLLLQFLNAITAFQTHGYISEASPGSVIYGQVLIGIAIVIIGVKFYLYEIILLKYGEMGSINRLAISALLVNAFVGCINPSQMIDAILDYKIFTFSVITQLIFNVINIIVMMHLSAVEFSINLISSAIWAIFITSVGSYYQASKNHYEESYLGIILNIISLVILLFALIYFTTHTSLWYSQSNDILKQDEKITTGVKPLIKSYINYRKQFVNATQQHQQSKINPIENMKALKLYDELKRSQTKELLFVNNLESFRSFSKPNNILRQNSVNQPLFQGSSLKKVVTCNKDVNVVCETRPIRMDTIQQLVIANDEAYESVPEEGPKLTFDQIRQKLKDLLDEEDEELVW</sequence>
<feature type="transmembrane region" description="Helical" evidence="2">
    <location>
        <begin position="1782"/>
        <end position="1803"/>
    </location>
</feature>
<feature type="transmembrane region" description="Helical" evidence="2">
    <location>
        <begin position="1624"/>
        <end position="1644"/>
    </location>
</feature>
<dbReference type="VEuPathDB" id="GiardiaDB:SS50377_24865"/>
<keyword evidence="2" id="KW-1133">Transmembrane helix</keyword>
<dbReference type="SMART" id="SM00181">
    <property type="entry name" value="EGF"/>
    <property type="match status" value="11"/>
</dbReference>
<accession>V6LX07</accession>
<feature type="transmembrane region" description="Helical" evidence="2">
    <location>
        <begin position="1749"/>
        <end position="1770"/>
    </location>
</feature>
<reference evidence="4 5" key="1">
    <citation type="journal article" date="2014" name="PLoS Genet.">
        <title>The Genome of Spironucleus salmonicida Highlights a Fish Pathogen Adapted to Fluctuating Environments.</title>
        <authorList>
            <person name="Xu F."/>
            <person name="Jerlstrom-Hultqvist J."/>
            <person name="Einarsson E."/>
            <person name="Astvaldsson A."/>
            <person name="Svard S.G."/>
            <person name="Andersson J.O."/>
        </authorList>
    </citation>
    <scope>NUCLEOTIDE SEQUENCE</scope>
    <source>
        <strain evidence="5">ATCC 50377</strain>
    </source>
</reference>
<feature type="transmembrane region" description="Helical" evidence="2">
    <location>
        <begin position="1815"/>
        <end position="1836"/>
    </location>
</feature>
<keyword evidence="1" id="KW-0245">EGF-like domain</keyword>
<feature type="transmembrane region" description="Helical" evidence="2">
    <location>
        <begin position="1848"/>
        <end position="1869"/>
    </location>
</feature>
<dbReference type="EMBL" id="AUWU02000005">
    <property type="protein sequence ID" value="KAH0572752.1"/>
    <property type="molecule type" value="Genomic_DNA"/>
</dbReference>
<keyword evidence="1" id="KW-1015">Disulfide bond</keyword>
<feature type="transmembrane region" description="Helical" evidence="2">
    <location>
        <begin position="1907"/>
        <end position="1926"/>
    </location>
</feature>
<evidence type="ECO:0000313" key="6">
    <source>
        <dbReference type="Proteomes" id="UP000018208"/>
    </source>
</evidence>
<dbReference type="OrthoDB" id="283575at2759"/>
<protein>
    <submittedName>
        <fullName evidence="4">Transmembrane domain-containing protein</fullName>
    </submittedName>
</protein>
<dbReference type="Gene3D" id="2.10.25.10">
    <property type="entry name" value="Laminin"/>
    <property type="match status" value="1"/>
</dbReference>
<dbReference type="SUPFAM" id="SSF57184">
    <property type="entry name" value="Growth factor receptor domain"/>
    <property type="match status" value="1"/>
</dbReference>
<organism evidence="4">
    <name type="scientific">Spironucleus salmonicida</name>
    <dbReference type="NCBI Taxonomy" id="348837"/>
    <lineage>
        <taxon>Eukaryota</taxon>
        <taxon>Metamonada</taxon>
        <taxon>Diplomonadida</taxon>
        <taxon>Hexamitidae</taxon>
        <taxon>Hexamitinae</taxon>
        <taxon>Spironucleus</taxon>
    </lineage>
</organism>
<feature type="disulfide bond" evidence="1">
    <location>
        <begin position="709"/>
        <end position="718"/>
    </location>
</feature>
<feature type="transmembrane region" description="Helical" evidence="2">
    <location>
        <begin position="1876"/>
        <end position="1895"/>
    </location>
</feature>
<dbReference type="InterPro" id="IPR009030">
    <property type="entry name" value="Growth_fac_rcpt_cys_sf"/>
</dbReference>
<evidence type="ECO:0000313" key="5">
    <source>
        <dbReference type="EMBL" id="KAH0572752.1"/>
    </source>
</evidence>
<feature type="transmembrane region" description="Helical" evidence="2">
    <location>
        <begin position="1686"/>
        <end position="1704"/>
    </location>
</feature>
<proteinExistence type="predicted"/>
<dbReference type="Proteomes" id="UP000018208">
    <property type="component" value="Unassembled WGS sequence"/>
</dbReference>
<dbReference type="PROSITE" id="PS00022">
    <property type="entry name" value="EGF_1"/>
    <property type="match status" value="2"/>
</dbReference>
<evidence type="ECO:0000313" key="4">
    <source>
        <dbReference type="EMBL" id="EST49125.1"/>
    </source>
</evidence>
<reference evidence="5" key="2">
    <citation type="submission" date="2020-12" db="EMBL/GenBank/DDBJ databases">
        <title>New Spironucleus salmonicida genome in near-complete chromosomes.</title>
        <authorList>
            <person name="Xu F."/>
            <person name="Kurt Z."/>
            <person name="Jimenez-Gonzalez A."/>
            <person name="Astvaldsson A."/>
            <person name="Andersson J.O."/>
            <person name="Svard S.G."/>
        </authorList>
    </citation>
    <scope>NUCLEOTIDE SEQUENCE</scope>
    <source>
        <strain evidence="5">ATCC 50377</strain>
    </source>
</reference>
<gene>
    <name evidence="4" type="ORF">SS50377_10611</name>
    <name evidence="5" type="ORF">SS50377_24865</name>
</gene>
<feature type="domain" description="EGF-like" evidence="3">
    <location>
        <begin position="686"/>
        <end position="719"/>
    </location>
</feature>
<comment type="caution">
    <text evidence="1">Lacks conserved residue(s) required for the propagation of feature annotation.</text>
</comment>
<evidence type="ECO:0000256" key="1">
    <source>
        <dbReference type="PROSITE-ProRule" id="PRU00076"/>
    </source>
</evidence>
<feature type="transmembrane region" description="Helical" evidence="2">
    <location>
        <begin position="1656"/>
        <end position="1674"/>
    </location>
</feature>
<keyword evidence="2 4" id="KW-0812">Transmembrane</keyword>
<dbReference type="PROSITE" id="PS50026">
    <property type="entry name" value="EGF_3"/>
    <property type="match status" value="1"/>
</dbReference>
<evidence type="ECO:0000256" key="2">
    <source>
        <dbReference type="SAM" id="Phobius"/>
    </source>
</evidence>
<feature type="transmembrane region" description="Helical" evidence="2">
    <location>
        <begin position="1582"/>
        <end position="1603"/>
    </location>
</feature>
<feature type="transmembrane region" description="Helical" evidence="2">
    <location>
        <begin position="1724"/>
        <end position="1742"/>
    </location>
</feature>
<keyword evidence="6" id="KW-1185">Reference proteome</keyword>
<dbReference type="PROSITE" id="PS01248">
    <property type="entry name" value="EGF_LAM_1"/>
    <property type="match status" value="1"/>
</dbReference>
<evidence type="ECO:0000259" key="3">
    <source>
        <dbReference type="PROSITE" id="PS50026"/>
    </source>
</evidence>
<keyword evidence="2" id="KW-0472">Membrane</keyword>